<dbReference type="InterPro" id="IPR004843">
    <property type="entry name" value="Calcineurin-like_PHP"/>
</dbReference>
<dbReference type="PANTHER" id="PTHR42988:SF2">
    <property type="entry name" value="CYCLIC NUCLEOTIDE PHOSPHODIESTERASE CBUA0032-RELATED"/>
    <property type="match status" value="1"/>
</dbReference>
<evidence type="ECO:0000259" key="5">
    <source>
        <dbReference type="Pfam" id="PF00149"/>
    </source>
</evidence>
<gene>
    <name evidence="7" type="ORF">GR204_17455</name>
</gene>
<dbReference type="Proteomes" id="UP000471560">
    <property type="component" value="Unassembled WGS sequence"/>
</dbReference>
<keyword evidence="1" id="KW-0479">Metal-binding</keyword>
<dbReference type="GO" id="GO:0046872">
    <property type="term" value="F:metal ion binding"/>
    <property type="evidence" value="ECO:0007669"/>
    <property type="project" value="UniProtKB-KW"/>
</dbReference>
<keyword evidence="3" id="KW-0408">Iron</keyword>
<protein>
    <submittedName>
        <fullName evidence="7">Metallophosphoesterase</fullName>
    </submittedName>
</protein>
<evidence type="ECO:0000256" key="4">
    <source>
        <dbReference type="ARBA" id="ARBA00025742"/>
    </source>
</evidence>
<accession>A0A6P0B9Z9</accession>
<evidence type="ECO:0000256" key="3">
    <source>
        <dbReference type="ARBA" id="ARBA00023004"/>
    </source>
</evidence>
<feature type="domain" description="Pua-like" evidence="6">
    <location>
        <begin position="6"/>
        <end position="181"/>
    </location>
</feature>
<evidence type="ECO:0000259" key="6">
    <source>
        <dbReference type="Pfam" id="PF24405"/>
    </source>
</evidence>
<organism evidence="7 8">
    <name type="scientific">Rhizobium leguminosarum</name>
    <dbReference type="NCBI Taxonomy" id="384"/>
    <lineage>
        <taxon>Bacteria</taxon>
        <taxon>Pseudomonadati</taxon>
        <taxon>Pseudomonadota</taxon>
        <taxon>Alphaproteobacteria</taxon>
        <taxon>Hyphomicrobiales</taxon>
        <taxon>Rhizobiaceae</taxon>
        <taxon>Rhizobium/Agrobacterium group</taxon>
        <taxon>Rhizobium</taxon>
    </lineage>
</organism>
<evidence type="ECO:0000256" key="1">
    <source>
        <dbReference type="ARBA" id="ARBA00022723"/>
    </source>
</evidence>
<dbReference type="GO" id="GO:0016787">
    <property type="term" value="F:hydrolase activity"/>
    <property type="evidence" value="ECO:0007669"/>
    <property type="project" value="UniProtKB-KW"/>
</dbReference>
<keyword evidence="2" id="KW-0378">Hydrolase</keyword>
<evidence type="ECO:0000313" key="7">
    <source>
        <dbReference type="EMBL" id="NEI35751.1"/>
    </source>
</evidence>
<dbReference type="RefSeq" id="WP_164577255.1">
    <property type="nucleotide sequence ID" value="NZ_JAAXDH010000017.1"/>
</dbReference>
<comment type="caution">
    <text evidence="7">The sequence shown here is derived from an EMBL/GenBank/DDBJ whole genome shotgun (WGS) entry which is preliminary data.</text>
</comment>
<dbReference type="PANTHER" id="PTHR42988">
    <property type="entry name" value="PHOSPHOHYDROLASE"/>
    <property type="match status" value="1"/>
</dbReference>
<reference evidence="7 8" key="1">
    <citation type="submission" date="2019-12" db="EMBL/GenBank/DDBJ databases">
        <title>Rhizobium genotypes associated with high levels of biological nitrogen fixation by grain legumes in a temperate-maritime cropping system.</title>
        <authorList>
            <person name="Maluk M."/>
            <person name="Francesc Ferrando Molina F."/>
            <person name="Lopez Del Egido L."/>
            <person name="Lafos M."/>
            <person name="Langarica-Fuentes A."/>
            <person name="Gebre Yohannes G."/>
            <person name="Young M.W."/>
            <person name="Martin P."/>
            <person name="Gantlett R."/>
            <person name="Kenicer G."/>
            <person name="Hawes C."/>
            <person name="Begg G.S."/>
            <person name="Quilliam R.S."/>
            <person name="Squire G.R."/>
            <person name="Poole P.S."/>
            <person name="Young P.W."/>
            <person name="Iannetta P.M."/>
            <person name="James E.K."/>
        </authorList>
    </citation>
    <scope>NUCLEOTIDE SEQUENCE [LARGE SCALE GENOMIC DNA]</scope>
    <source>
        <strain evidence="7 8">JHI1096</strain>
    </source>
</reference>
<dbReference type="InterPro" id="IPR050884">
    <property type="entry name" value="CNP_phosphodiesterase-III"/>
</dbReference>
<name>A0A6P0B9Z9_RHILE</name>
<sequence length="550" mass="61303">MTDTQFVFRFRDLVATTIEEHEKIIKKDGTVWWGWWKRPSEDARADVWDQLSKAAQAAPIKVILFDSGSGKTYEAVVVEVIAPVGDAEETVTVPEGQTELVPRYYRESPFSRAWMKLTKITPLNNFWGNYSFSEIKRLPGYNKAILDRFKNKKIKNAHELRGMDTTIWAVRPSMVGDHDEEILLSVNAVAEAVSQQTVRCDGDAILHITDMHFAIGKPRDQHVWRLESEDGSKHSMVEAITSAIKAAKDIKIGLVIASGDFTYIGSEAEYNEAGAAMVRLLGNLDLSPDHLVIIPGNHDIQWGTDEEYKHDAPVDEAPAKARKNYEAFYRTIMRHEPNRHLAMGRRFVLPSGIVVETCALNSSSLATGKNFLAGMGRIDEGSFAEVSGELGWRENEPSMAFRLLVIHHHLAITENIEDPNAFATGYGIAVDAVRVQRMAAKRNVQLAIHGHKHRAFIWRSTVYELPEHAQPSHRSGELSIVGGGSAGSKETEAGKNYFNVFQFSASGLNLEIFKAEKQGMFEKMQQFHASFSTHSTGGLALGDWGAVVKK</sequence>
<dbReference type="Gene3D" id="3.60.21.10">
    <property type="match status" value="1"/>
</dbReference>
<dbReference type="Pfam" id="PF24405">
    <property type="entry name" value="Pua-like"/>
    <property type="match status" value="1"/>
</dbReference>
<proteinExistence type="inferred from homology"/>
<feature type="domain" description="Calcineurin-like phosphoesterase" evidence="5">
    <location>
        <begin position="205"/>
        <end position="454"/>
    </location>
</feature>
<comment type="similarity">
    <text evidence="4">Belongs to the cyclic nucleotide phosphodiesterase class-III family.</text>
</comment>
<evidence type="ECO:0000313" key="8">
    <source>
        <dbReference type="Proteomes" id="UP000471560"/>
    </source>
</evidence>
<dbReference type="InterPro" id="IPR029052">
    <property type="entry name" value="Metallo-depent_PP-like"/>
</dbReference>
<evidence type="ECO:0000256" key="2">
    <source>
        <dbReference type="ARBA" id="ARBA00022801"/>
    </source>
</evidence>
<dbReference type="SUPFAM" id="SSF56300">
    <property type="entry name" value="Metallo-dependent phosphatases"/>
    <property type="match status" value="1"/>
</dbReference>
<dbReference type="Pfam" id="PF00149">
    <property type="entry name" value="Metallophos"/>
    <property type="match status" value="1"/>
</dbReference>
<dbReference type="InterPro" id="IPR057406">
    <property type="entry name" value="Pua-like_dom"/>
</dbReference>
<dbReference type="EMBL" id="WUEZ01000019">
    <property type="protein sequence ID" value="NEI35751.1"/>
    <property type="molecule type" value="Genomic_DNA"/>
</dbReference>
<dbReference type="AlphaFoldDB" id="A0A6P0B9Z9"/>